<feature type="transmembrane region" description="Helical" evidence="5">
    <location>
        <begin position="9"/>
        <end position="26"/>
    </location>
</feature>
<keyword evidence="3 5" id="KW-1133">Transmembrane helix</keyword>
<dbReference type="EMBL" id="CP032452">
    <property type="protein sequence ID" value="QEZ67670.1"/>
    <property type="molecule type" value="Genomic_DNA"/>
</dbReference>
<feature type="transmembrane region" description="Helical" evidence="5">
    <location>
        <begin position="104"/>
        <end position="122"/>
    </location>
</feature>
<feature type="transmembrane region" description="Helical" evidence="5">
    <location>
        <begin position="57"/>
        <end position="73"/>
    </location>
</feature>
<organism evidence="7 8">
    <name type="scientific">Paraclostridium bifermentans</name>
    <name type="common">Clostridium bifermentans</name>
    <dbReference type="NCBI Taxonomy" id="1490"/>
    <lineage>
        <taxon>Bacteria</taxon>
        <taxon>Bacillati</taxon>
        <taxon>Bacillota</taxon>
        <taxon>Clostridia</taxon>
        <taxon>Peptostreptococcales</taxon>
        <taxon>Peptostreptococcaceae</taxon>
        <taxon>Paraclostridium</taxon>
    </lineage>
</organism>
<proteinExistence type="predicted"/>
<feature type="transmembrane region" description="Helical" evidence="5">
    <location>
        <begin position="381"/>
        <end position="397"/>
    </location>
</feature>
<gene>
    <name evidence="7" type="ORF">D4A35_01515</name>
</gene>
<feature type="transmembrane region" description="Helical" evidence="5">
    <location>
        <begin position="448"/>
        <end position="465"/>
    </location>
</feature>
<keyword evidence="4 5" id="KW-0472">Membrane</keyword>
<feature type="transmembrane region" description="Helical" evidence="5">
    <location>
        <begin position="128"/>
        <end position="146"/>
    </location>
</feature>
<dbReference type="Pfam" id="PF13515">
    <property type="entry name" value="FUSC_2"/>
    <property type="match status" value="1"/>
</dbReference>
<feature type="transmembrane region" description="Helical" evidence="5">
    <location>
        <begin position="79"/>
        <end position="97"/>
    </location>
</feature>
<evidence type="ECO:0000256" key="4">
    <source>
        <dbReference type="ARBA" id="ARBA00023136"/>
    </source>
</evidence>
<protein>
    <submittedName>
        <fullName evidence="7">FUSC family protein</fullName>
    </submittedName>
</protein>
<keyword evidence="2 5" id="KW-0812">Transmembrane</keyword>
<reference evidence="7 8" key="1">
    <citation type="submission" date="2018-09" db="EMBL/GenBank/DDBJ databases">
        <title>A clostridial neurotoxin that targets Anopheles mosquitoes.</title>
        <authorList>
            <person name="Contreras E."/>
            <person name="Masuyer G."/>
            <person name="Qureshi N."/>
            <person name="Chawla S."/>
            <person name="Lim H.L."/>
            <person name="Chen J."/>
            <person name="Stenmark P."/>
            <person name="Gill S."/>
        </authorList>
    </citation>
    <scope>NUCLEOTIDE SEQUENCE [LARGE SCALE GENOMIC DNA]</scope>
    <source>
        <strain evidence="7 8">Cbm</strain>
    </source>
</reference>
<dbReference type="Proteomes" id="UP000326961">
    <property type="component" value="Chromosome"/>
</dbReference>
<name>A0A5P3XBF7_PARBF</name>
<evidence type="ECO:0000256" key="5">
    <source>
        <dbReference type="SAM" id="Phobius"/>
    </source>
</evidence>
<evidence type="ECO:0000259" key="6">
    <source>
        <dbReference type="Pfam" id="PF13515"/>
    </source>
</evidence>
<evidence type="ECO:0000256" key="2">
    <source>
        <dbReference type="ARBA" id="ARBA00022692"/>
    </source>
</evidence>
<dbReference type="AlphaFoldDB" id="A0A5P3XBF7"/>
<comment type="subcellular location">
    <subcellularLocation>
        <location evidence="1">Membrane</location>
        <topology evidence="1">Multi-pass membrane protein</topology>
    </subcellularLocation>
</comment>
<accession>A0A5P3XBF7</accession>
<sequence length="611" mass="70341">MKKQILPKTLLFIFIFAFINIFISIFGKENSLIGVIVITMLLMLLQRNLAISPIKNTFKLVGINLFLGIFSFLAIQNIFLGIVCNLVAMFIVAYLFSYNLRSHLDVAFGLLYLFMIGAPVSLDQLPLRLTSLAAGALIIMISQILVNKNKLEKTSDKVLMDLGIYIAQKAEYLKDQNDYSESLDLKINNSMRKIKTIIYDNRKKGFFLTGNGSNVFNIAFNFERINTMLDDYRQDTSLYNSEDLSTISYELNNLKSYLNKDINQSEINFKNSMSTELYEFYDAMENIYFYLNEYTSNSSEKNIYDNLEIPYNFKKSYIYKDHISTKSMKFTYATKVAIGIALGGFIMDYFNLKEGRWILYTIFSVIQPYTEDGIIKTKKRLFGTILGCISVFILFSIFKDPTLRAIIIIFTGYISGYAKEIDYKYEMICITISAIGSVSMLTSPDVFIVNRVAFIALGIIIALIINKLILPYNANTAYEVLLDMYRNVIKEMETEVQLSVDGDGNLHKVKNLLLISNLLEDKLVSMNNLVKDKNQYEVLNKKRLLINSMYCIYLKFKRNNEMPIYYNLAQLEEAKDLIIEDIETTNDIDHKVICKNLLYIIENSDVIKVYA</sequence>
<feature type="transmembrane region" description="Helical" evidence="5">
    <location>
        <begin position="32"/>
        <end position="50"/>
    </location>
</feature>
<evidence type="ECO:0000256" key="3">
    <source>
        <dbReference type="ARBA" id="ARBA00022989"/>
    </source>
</evidence>
<dbReference type="GO" id="GO:0016020">
    <property type="term" value="C:membrane"/>
    <property type="evidence" value="ECO:0007669"/>
    <property type="project" value="UniProtKB-SubCell"/>
</dbReference>
<evidence type="ECO:0000313" key="7">
    <source>
        <dbReference type="EMBL" id="QEZ67670.1"/>
    </source>
</evidence>
<dbReference type="RefSeq" id="WP_150885442.1">
    <property type="nucleotide sequence ID" value="NZ_CP032452.1"/>
</dbReference>
<evidence type="ECO:0000256" key="1">
    <source>
        <dbReference type="ARBA" id="ARBA00004141"/>
    </source>
</evidence>
<dbReference type="InterPro" id="IPR049453">
    <property type="entry name" value="Memb_transporter_dom"/>
</dbReference>
<evidence type="ECO:0000313" key="8">
    <source>
        <dbReference type="Proteomes" id="UP000326961"/>
    </source>
</evidence>
<feature type="domain" description="Integral membrane bound transporter" evidence="6">
    <location>
        <begin position="343"/>
        <end position="465"/>
    </location>
</feature>